<dbReference type="PANTHER" id="PTHR43834">
    <property type="entry name" value="GTPASE DER"/>
    <property type="match status" value="1"/>
</dbReference>
<feature type="binding site" evidence="8">
    <location>
        <begin position="421"/>
        <end position="425"/>
    </location>
    <ligand>
        <name>GTP</name>
        <dbReference type="ChEBI" id="CHEBI:37565"/>
        <label>2</label>
    </ligand>
</feature>
<dbReference type="GO" id="GO:0042254">
    <property type="term" value="P:ribosome biogenesis"/>
    <property type="evidence" value="ECO:0007669"/>
    <property type="project" value="UniProtKB-KW"/>
</dbReference>
<feature type="binding site" evidence="8">
    <location>
        <begin position="246"/>
        <end position="250"/>
    </location>
    <ligand>
        <name>GTP</name>
        <dbReference type="ChEBI" id="CHEBI:37565"/>
        <label>1</label>
    </ligand>
</feature>
<dbReference type="CDD" id="cd01895">
    <property type="entry name" value="EngA2"/>
    <property type="match status" value="1"/>
</dbReference>
<protein>
    <recommendedName>
        <fullName evidence="2 8">GTPase Der</fullName>
    </recommendedName>
    <alternativeName>
        <fullName evidence="7 8">GTP-binding protein EngA</fullName>
    </alternativeName>
</protein>
<dbReference type="NCBIfam" id="TIGR03594">
    <property type="entry name" value="GTPase_EngA"/>
    <property type="match status" value="1"/>
</dbReference>
<dbReference type="HAMAP" id="MF_00195">
    <property type="entry name" value="GTPase_Der"/>
    <property type="match status" value="1"/>
</dbReference>
<evidence type="ECO:0000259" key="11">
    <source>
        <dbReference type="PROSITE" id="PS51712"/>
    </source>
</evidence>
<dbReference type="CDD" id="cd01894">
    <property type="entry name" value="EngA1"/>
    <property type="match status" value="1"/>
</dbReference>
<dbReference type="Gene3D" id="3.40.50.300">
    <property type="entry name" value="P-loop containing nucleotide triphosphate hydrolases"/>
    <property type="match status" value="2"/>
</dbReference>
<comment type="caution">
    <text evidence="8">Lacks conserved residue(s) required for the propagation of feature annotation.</text>
</comment>
<dbReference type="FunFam" id="3.40.50.300:FF:000040">
    <property type="entry name" value="GTPase Der"/>
    <property type="match status" value="1"/>
</dbReference>
<dbReference type="InterPro" id="IPR027417">
    <property type="entry name" value="P-loop_NTPase"/>
</dbReference>
<evidence type="ECO:0000256" key="5">
    <source>
        <dbReference type="ARBA" id="ARBA00022741"/>
    </source>
</evidence>
<evidence type="ECO:0000256" key="3">
    <source>
        <dbReference type="ARBA" id="ARBA00022517"/>
    </source>
</evidence>
<feature type="binding site" evidence="8">
    <location>
        <begin position="309"/>
        <end position="312"/>
    </location>
    <ligand>
        <name>GTP</name>
        <dbReference type="ChEBI" id="CHEBI:37565"/>
        <label>1</label>
    </ligand>
</feature>
<dbReference type="Gene3D" id="3.30.300.20">
    <property type="match status" value="1"/>
</dbReference>
<dbReference type="SUPFAM" id="SSF52540">
    <property type="entry name" value="P-loop containing nucleoside triphosphate hydrolases"/>
    <property type="match status" value="2"/>
</dbReference>
<dbReference type="PRINTS" id="PR00326">
    <property type="entry name" value="GTP1OBG"/>
</dbReference>
<feature type="compositionally biased region" description="Low complexity" evidence="10">
    <location>
        <begin position="104"/>
        <end position="128"/>
    </location>
</feature>
<feature type="compositionally biased region" description="Low complexity" evidence="10">
    <location>
        <begin position="42"/>
        <end position="97"/>
    </location>
</feature>
<dbReference type="InterPro" id="IPR015946">
    <property type="entry name" value="KH_dom-like_a/b"/>
</dbReference>
<sequence length="632" mass="65783">MSAAKSALSRLSKRGPGAAGGGRAVKKGDAPETRGGVGPRKGAGASRTGAGASKTGARASKTGAGASKTGASGSRTGAGASKTGARGSKTGASAPGKIAGGRGKAAAASGKAPAAPVKATAAPRKAPAGSTRAPTGSRKGGSSGPAKGRAPAEQGRFDRVEDRDDLPAELAEEARAAAEEAAADAPPPIPSAGIVALVGRPNTGKSTLFNRLVGRRVAIVHDEPGVTRDRHYGDVTSRGRRFTLVDTGGFDPESDDPMRQGIKRQIDLAIAEADVIVCVLDAVTPVTPSEHAELGLLRRAGKPVIYVANKADSPRAEAEAAELYRLGMERLILISALHGRGISDLEMAIEAALPAEPAATEVSAEGALRIAIVGRPNAGKSSLVNRISGEERMLVDAQPGTTRDPIDTLVDRDGKRLLLIDTAGIRRKAKVTKEDSAVEAVSVMHAIRAMERADVVLLLCDAAEGVAEQDAKILGLAVDRGCGIVIGLNKLDLLDRKALAKAEADARDKLAFVSWAPIVQVSARSGRGVAKLLETVGQVAAAYRKRVPTGELNRFFEQILLTHPPPTHGGRAPRLFFVTQAETSPPLFVVVASDPEKLHFSYRRYVANQLRQAFGLEGVPVRVKYKERRRRS</sequence>
<evidence type="ECO:0000313" key="12">
    <source>
        <dbReference type="EMBL" id="KYF69785.1"/>
    </source>
</evidence>
<dbReference type="GO" id="GO:0005525">
    <property type="term" value="F:GTP binding"/>
    <property type="evidence" value="ECO:0007669"/>
    <property type="project" value="UniProtKB-UniRule"/>
</dbReference>
<dbReference type="Pfam" id="PF01926">
    <property type="entry name" value="MMR_HSR1"/>
    <property type="match status" value="2"/>
</dbReference>
<reference evidence="12 13" key="1">
    <citation type="submission" date="2014-02" db="EMBL/GenBank/DDBJ databases">
        <title>The small core and large imbalanced accessory genome model reveals a collaborative survival strategy of Sorangium cellulosum strains in nature.</title>
        <authorList>
            <person name="Han K."/>
            <person name="Peng R."/>
            <person name="Blom J."/>
            <person name="Li Y.-Z."/>
        </authorList>
    </citation>
    <scope>NUCLEOTIDE SEQUENCE [LARGE SCALE GENOMIC DNA]</scope>
    <source>
        <strain evidence="12 13">So0008-312</strain>
    </source>
</reference>
<name>A0A150QP52_SORCE</name>
<dbReference type="OrthoDB" id="9805918at2"/>
<evidence type="ECO:0000256" key="4">
    <source>
        <dbReference type="ARBA" id="ARBA00022737"/>
    </source>
</evidence>
<dbReference type="NCBIfam" id="TIGR00231">
    <property type="entry name" value="small_GTP"/>
    <property type="match status" value="2"/>
</dbReference>
<comment type="function">
    <text evidence="8">GTPase that plays an essential role in the late steps of ribosome biogenesis.</text>
</comment>
<dbReference type="InterPro" id="IPR006073">
    <property type="entry name" value="GTP-bd"/>
</dbReference>
<dbReference type="SMART" id="SM00382">
    <property type="entry name" value="AAA"/>
    <property type="match status" value="2"/>
</dbReference>
<comment type="subunit">
    <text evidence="8">Associates with the 50S ribosomal subunit.</text>
</comment>
<dbReference type="InterPro" id="IPR003593">
    <property type="entry name" value="AAA+_ATPase"/>
</dbReference>
<evidence type="ECO:0000256" key="9">
    <source>
        <dbReference type="PROSITE-ProRule" id="PRU01049"/>
    </source>
</evidence>
<keyword evidence="3 8" id="KW-0690">Ribosome biogenesis</keyword>
<evidence type="ECO:0000256" key="6">
    <source>
        <dbReference type="ARBA" id="ARBA00023134"/>
    </source>
</evidence>
<evidence type="ECO:0000313" key="13">
    <source>
        <dbReference type="Proteomes" id="UP000075260"/>
    </source>
</evidence>
<dbReference type="AlphaFoldDB" id="A0A150QP52"/>
<dbReference type="InterPro" id="IPR032859">
    <property type="entry name" value="KH_dom-like"/>
</dbReference>
<organism evidence="12 13">
    <name type="scientific">Sorangium cellulosum</name>
    <name type="common">Polyangium cellulosum</name>
    <dbReference type="NCBI Taxonomy" id="56"/>
    <lineage>
        <taxon>Bacteria</taxon>
        <taxon>Pseudomonadati</taxon>
        <taxon>Myxococcota</taxon>
        <taxon>Polyangia</taxon>
        <taxon>Polyangiales</taxon>
        <taxon>Polyangiaceae</taxon>
        <taxon>Sorangium</taxon>
    </lineage>
</organism>
<gene>
    <name evidence="8" type="primary">der</name>
    <name evidence="12" type="ORF">BE15_01710</name>
</gene>
<keyword evidence="4" id="KW-0677">Repeat</keyword>
<evidence type="ECO:0000256" key="1">
    <source>
        <dbReference type="ARBA" id="ARBA00008279"/>
    </source>
</evidence>
<feature type="region of interest" description="Disordered" evidence="10">
    <location>
        <begin position="1"/>
        <end position="162"/>
    </location>
</feature>
<evidence type="ECO:0000256" key="2">
    <source>
        <dbReference type="ARBA" id="ARBA00020953"/>
    </source>
</evidence>
<dbReference type="InterPro" id="IPR016484">
    <property type="entry name" value="GTPase_Der"/>
</dbReference>
<feature type="binding site" evidence="8">
    <location>
        <begin position="489"/>
        <end position="492"/>
    </location>
    <ligand>
        <name>GTP</name>
        <dbReference type="ChEBI" id="CHEBI:37565"/>
        <label>2</label>
    </ligand>
</feature>
<comment type="similarity">
    <text evidence="1 8 9">Belongs to the TRAFAC class TrmE-Era-EngA-EngB-Septin-like GTPase superfamily. EngA (Der) GTPase family.</text>
</comment>
<dbReference type="FunFam" id="3.30.300.20:FF:000004">
    <property type="entry name" value="GTPase Der"/>
    <property type="match status" value="1"/>
</dbReference>
<proteinExistence type="inferred from homology"/>
<feature type="domain" description="EngA-type G" evidence="11">
    <location>
        <begin position="193"/>
        <end position="357"/>
    </location>
</feature>
<dbReference type="Pfam" id="PF14714">
    <property type="entry name" value="KH_dom-like"/>
    <property type="match status" value="1"/>
</dbReference>
<evidence type="ECO:0000256" key="10">
    <source>
        <dbReference type="SAM" id="MobiDB-lite"/>
    </source>
</evidence>
<keyword evidence="5 8" id="KW-0547">Nucleotide-binding</keyword>
<feature type="compositionally biased region" description="Low complexity" evidence="10">
    <location>
        <begin position="1"/>
        <end position="16"/>
    </location>
</feature>
<dbReference type="PANTHER" id="PTHR43834:SF6">
    <property type="entry name" value="GTPASE DER"/>
    <property type="match status" value="1"/>
</dbReference>
<evidence type="ECO:0000256" key="8">
    <source>
        <dbReference type="HAMAP-Rule" id="MF_00195"/>
    </source>
</evidence>
<accession>A0A150QP52</accession>
<dbReference type="Proteomes" id="UP000075260">
    <property type="component" value="Unassembled WGS sequence"/>
</dbReference>
<evidence type="ECO:0000256" key="7">
    <source>
        <dbReference type="ARBA" id="ARBA00032345"/>
    </source>
</evidence>
<keyword evidence="6 8" id="KW-0342">GTP-binding</keyword>
<dbReference type="InterPro" id="IPR031166">
    <property type="entry name" value="G_ENGA"/>
</dbReference>
<feature type="binding site" evidence="8">
    <location>
        <begin position="374"/>
        <end position="381"/>
    </location>
    <ligand>
        <name>GTP</name>
        <dbReference type="ChEBI" id="CHEBI:37565"/>
        <label>2</label>
    </ligand>
</feature>
<dbReference type="PROSITE" id="PS51712">
    <property type="entry name" value="G_ENGA"/>
    <property type="match status" value="2"/>
</dbReference>
<dbReference type="EMBL" id="JEMA01000447">
    <property type="protein sequence ID" value="KYF69785.1"/>
    <property type="molecule type" value="Genomic_DNA"/>
</dbReference>
<dbReference type="InterPro" id="IPR005225">
    <property type="entry name" value="Small_GTP-bd"/>
</dbReference>
<feature type="domain" description="EngA-type G" evidence="11">
    <location>
        <begin position="368"/>
        <end position="544"/>
    </location>
</feature>
<comment type="caution">
    <text evidence="12">The sequence shown here is derived from an EMBL/GenBank/DDBJ whole genome shotgun (WGS) entry which is preliminary data.</text>
</comment>
<dbReference type="GO" id="GO:0043022">
    <property type="term" value="F:ribosome binding"/>
    <property type="evidence" value="ECO:0007669"/>
    <property type="project" value="TreeGrafter"/>
</dbReference>